<comment type="similarity">
    <text evidence="2">Belongs to the LEG1 family.</text>
</comment>
<keyword evidence="5" id="KW-0325">Glycoprotein</keyword>
<name>A0A4W5PB54_9TELE</name>
<keyword evidence="3" id="KW-0964">Secreted</keyword>
<evidence type="ECO:0000313" key="7">
    <source>
        <dbReference type="Proteomes" id="UP000314982"/>
    </source>
</evidence>
<dbReference type="AlphaFoldDB" id="A0A4W5PB54"/>
<reference evidence="6" key="3">
    <citation type="submission" date="2025-09" db="UniProtKB">
        <authorList>
            <consortium name="Ensembl"/>
        </authorList>
    </citation>
    <scope>IDENTIFICATION</scope>
</reference>
<protein>
    <recommendedName>
        <fullName evidence="8">Protein LEG1 homolog</fullName>
    </recommendedName>
</protein>
<proteinExistence type="inferred from homology"/>
<reference evidence="6" key="2">
    <citation type="submission" date="2025-08" db="UniProtKB">
        <authorList>
            <consortium name="Ensembl"/>
        </authorList>
    </citation>
    <scope>IDENTIFICATION</scope>
</reference>
<evidence type="ECO:0000256" key="1">
    <source>
        <dbReference type="ARBA" id="ARBA00004613"/>
    </source>
</evidence>
<evidence type="ECO:0000256" key="3">
    <source>
        <dbReference type="ARBA" id="ARBA00022525"/>
    </source>
</evidence>
<dbReference type="GO" id="GO:0005615">
    <property type="term" value="C:extracellular space"/>
    <property type="evidence" value="ECO:0007669"/>
    <property type="project" value="TreeGrafter"/>
</dbReference>
<evidence type="ECO:0000256" key="2">
    <source>
        <dbReference type="ARBA" id="ARBA00009122"/>
    </source>
</evidence>
<evidence type="ECO:0000313" key="6">
    <source>
        <dbReference type="Ensembl" id="ENSHHUP00000058179.1"/>
    </source>
</evidence>
<keyword evidence="7" id="KW-1185">Reference proteome</keyword>
<dbReference type="PANTHER" id="PTHR18820:SF1">
    <property type="entry name" value="PROTEIN LEG1 HOMOLOG"/>
    <property type="match status" value="1"/>
</dbReference>
<reference evidence="7" key="1">
    <citation type="submission" date="2018-06" db="EMBL/GenBank/DDBJ databases">
        <title>Genome assembly of Danube salmon.</title>
        <authorList>
            <person name="Macqueen D.J."/>
            <person name="Gundappa M.K."/>
        </authorList>
    </citation>
    <scope>NUCLEOTIDE SEQUENCE [LARGE SCALE GENOMIC DNA]</scope>
</reference>
<comment type="subcellular location">
    <subcellularLocation>
        <location evidence="1">Secreted</location>
    </subcellularLocation>
</comment>
<dbReference type="STRING" id="62062.ENSHHUP00000058179"/>
<dbReference type="PANTHER" id="PTHR18820">
    <property type="entry name" value="LEG1"/>
    <property type="match status" value="1"/>
</dbReference>
<dbReference type="Ensembl" id="ENSHHUT00000060175.1">
    <property type="protein sequence ID" value="ENSHHUP00000058179.1"/>
    <property type="gene ID" value="ENSHHUG00000034638.1"/>
</dbReference>
<sequence length="438" mass="48856">MSLSIYENGLVVSLTSVLRLFKSAEWTENRMIRNSGYSGFTPTDISSLSCGIVSPKCIARSSTKGEIYYLFRCAVNKVASMQCIWTLSLLQLVALWANAAVVTENGLPILWDQAPSQLSELPQADNVVTINPWNYLQRMSLYRILVGSTDKYMASMGTNETDSLFWGLPLQMGWKLRSGRLVDPTGATTCGEEGAPMCISANSWWACVNYYLSVIPFLAAVQKDVIGDGLIQVQVQAPAEAAEDYCTSYTDCSTKYPDLMAKWEEFFQTLKDVSASEISDFEKRDQILGVYWAGQQLSLNTASTSCKAKMSFYSSPEVSFAKSWMNSADYVAATYFQSNLNNSVLFMSPLPSRVLQEGDSAPNIADLSKEENHTLYIFGWMTRMNRILMGSLVRMWCSAMCSDKAREKGRELLQDLVHDPKFAASTFVSILKEMTRSC</sequence>
<evidence type="ECO:0000256" key="5">
    <source>
        <dbReference type="ARBA" id="ARBA00023180"/>
    </source>
</evidence>
<dbReference type="InterPro" id="IPR008499">
    <property type="entry name" value="Leg1"/>
</dbReference>
<dbReference type="Pfam" id="PF05612">
    <property type="entry name" value="Leg1"/>
    <property type="match status" value="1"/>
</dbReference>
<organism evidence="6 7">
    <name type="scientific">Hucho hucho</name>
    <name type="common">huchen</name>
    <dbReference type="NCBI Taxonomy" id="62062"/>
    <lineage>
        <taxon>Eukaryota</taxon>
        <taxon>Metazoa</taxon>
        <taxon>Chordata</taxon>
        <taxon>Craniata</taxon>
        <taxon>Vertebrata</taxon>
        <taxon>Euteleostomi</taxon>
        <taxon>Actinopterygii</taxon>
        <taxon>Neopterygii</taxon>
        <taxon>Teleostei</taxon>
        <taxon>Protacanthopterygii</taxon>
        <taxon>Salmoniformes</taxon>
        <taxon>Salmonidae</taxon>
        <taxon>Salmoninae</taxon>
        <taxon>Hucho</taxon>
    </lineage>
</organism>
<evidence type="ECO:0000256" key="4">
    <source>
        <dbReference type="ARBA" id="ARBA00022729"/>
    </source>
</evidence>
<dbReference type="Proteomes" id="UP000314982">
    <property type="component" value="Unassembled WGS sequence"/>
</dbReference>
<keyword evidence="4" id="KW-0732">Signal</keyword>
<dbReference type="GeneTree" id="ENSGT00390000004904"/>
<evidence type="ECO:0008006" key="8">
    <source>
        <dbReference type="Google" id="ProtNLM"/>
    </source>
</evidence>
<accession>A0A4W5PB54</accession>